<evidence type="ECO:0000313" key="2">
    <source>
        <dbReference type="Proteomes" id="UP001527181"/>
    </source>
</evidence>
<dbReference type="Pfam" id="PF06763">
    <property type="entry name" value="Minor_tail_Z"/>
    <property type="match status" value="1"/>
</dbReference>
<organism evidence="1 2">
    <name type="scientific">Paenibacillus alvei</name>
    <name type="common">Bacillus alvei</name>
    <dbReference type="NCBI Taxonomy" id="44250"/>
    <lineage>
        <taxon>Bacteria</taxon>
        <taxon>Bacillati</taxon>
        <taxon>Bacillota</taxon>
        <taxon>Bacilli</taxon>
        <taxon>Bacillales</taxon>
        <taxon>Paenibacillaceae</taxon>
        <taxon>Paenibacillus</taxon>
    </lineage>
</organism>
<comment type="caution">
    <text evidence="1">The sequence shown here is derived from an EMBL/GenBank/DDBJ whole genome shotgun (WGS) entry which is preliminary data.</text>
</comment>
<evidence type="ECO:0000313" key="1">
    <source>
        <dbReference type="EMBL" id="MCY9762203.1"/>
    </source>
</evidence>
<reference evidence="1 2" key="1">
    <citation type="submission" date="2022-05" db="EMBL/GenBank/DDBJ databases">
        <title>Genome Sequencing of Bee-Associated Microbes.</title>
        <authorList>
            <person name="Dunlap C."/>
        </authorList>
    </citation>
    <scope>NUCLEOTIDE SEQUENCE [LARGE SCALE GENOMIC DNA]</scope>
    <source>
        <strain evidence="1 2">NRRL B-04010</strain>
    </source>
</reference>
<name>A0ABT4GZN8_PAEAL</name>
<accession>A0ABT4GZN8</accession>
<dbReference type="GeneID" id="94487080"/>
<protein>
    <submittedName>
        <fullName evidence="1">Phage tail protein</fullName>
    </submittedName>
</protein>
<dbReference type="RefSeq" id="WP_005542687.1">
    <property type="nucleotide sequence ID" value="NZ_JAKOBS010000031.1"/>
</dbReference>
<dbReference type="InterPro" id="IPR010633">
    <property type="entry name" value="Phage_lambda_GpZ"/>
</dbReference>
<keyword evidence="2" id="KW-1185">Reference proteome</keyword>
<sequence length="206" mass="22782">MLHHYAGTECVMITVDANTLKDVERRLGEYPKKAPLVISRALNRAAANVKTNAVKRVRESYVVKAKDVSTTMSVKKASRNNLSANVTSEGTSIGLDKFRVRPAEPRHSKPPKALKVQVKKAGGAKQIVGAFVASVNGNKVFSREANSRHLKGKSGRWTELPVKRLFGPPIPEMVGNKSIREFVEREAATVFDQRLEHEINRTLEGN</sequence>
<gene>
    <name evidence="1" type="ORF">M5X12_16645</name>
</gene>
<dbReference type="Proteomes" id="UP001527181">
    <property type="component" value="Unassembled WGS sequence"/>
</dbReference>
<dbReference type="EMBL" id="JAMDNP010000032">
    <property type="protein sequence ID" value="MCY9762203.1"/>
    <property type="molecule type" value="Genomic_DNA"/>
</dbReference>
<proteinExistence type="predicted"/>